<dbReference type="InterPro" id="IPR036388">
    <property type="entry name" value="WH-like_DNA-bd_sf"/>
</dbReference>
<dbReference type="Pfam" id="PF00486">
    <property type="entry name" value="Trans_reg_C"/>
    <property type="match status" value="1"/>
</dbReference>
<feature type="DNA-binding region" description="OmpR/PhoB-type" evidence="3">
    <location>
        <begin position="2"/>
        <end position="100"/>
    </location>
</feature>
<dbReference type="InterPro" id="IPR001867">
    <property type="entry name" value="OmpR/PhoB-type_DNA-bd"/>
</dbReference>
<dbReference type="PANTHER" id="PTHR36842">
    <property type="entry name" value="PROTEIN TOLB HOMOLOG"/>
    <property type="match status" value="1"/>
</dbReference>
<dbReference type="InterPro" id="IPR016032">
    <property type="entry name" value="Sig_transdc_resp-reg_C-effctor"/>
</dbReference>
<evidence type="ECO:0000313" key="7">
    <source>
        <dbReference type="Proteomes" id="UP000662770"/>
    </source>
</evidence>
<dbReference type="EMBL" id="CP071503">
    <property type="protein sequence ID" value="QSX34238.1"/>
    <property type="molecule type" value="Genomic_DNA"/>
</dbReference>
<keyword evidence="7" id="KW-1185">Reference proteome</keyword>
<dbReference type="Pfam" id="PF07676">
    <property type="entry name" value="PD40"/>
    <property type="match status" value="2"/>
</dbReference>
<dbReference type="Gene3D" id="1.10.10.10">
    <property type="entry name" value="Winged helix-like DNA-binding domain superfamily/Winged helix DNA-binding domain"/>
    <property type="match status" value="1"/>
</dbReference>
<dbReference type="RefSeq" id="WP_207355442.1">
    <property type="nucleotide sequence ID" value="NZ_CP071503.1"/>
</dbReference>
<name>A0ABX7QUC7_9GAMM</name>
<dbReference type="SUPFAM" id="SSF46894">
    <property type="entry name" value="C-terminal effector domain of the bipartite response regulators"/>
    <property type="match status" value="1"/>
</dbReference>
<comment type="similarity">
    <text evidence="1">Belongs to the TolB family.</text>
</comment>
<evidence type="ECO:0000256" key="2">
    <source>
        <dbReference type="ARBA" id="ARBA00023125"/>
    </source>
</evidence>
<reference evidence="6 7" key="1">
    <citation type="submission" date="2021-03" db="EMBL/GenBank/DDBJ databases">
        <title>Novel species identification of genus Shewanella.</title>
        <authorList>
            <person name="Liu G."/>
            <person name="Zhang Q."/>
        </authorList>
    </citation>
    <scope>NUCLEOTIDE SEQUENCE [LARGE SCALE GENOMIC DNA]</scope>
    <source>
        <strain evidence="6 7">FJAT-51800</strain>
    </source>
</reference>
<evidence type="ECO:0000256" key="4">
    <source>
        <dbReference type="SAM" id="Phobius"/>
    </source>
</evidence>
<keyword evidence="4" id="KW-0472">Membrane</keyword>
<organism evidence="6 7">
    <name type="scientific">Shewanella avicenniae</name>
    <dbReference type="NCBI Taxonomy" id="2814294"/>
    <lineage>
        <taxon>Bacteria</taxon>
        <taxon>Pseudomonadati</taxon>
        <taxon>Pseudomonadota</taxon>
        <taxon>Gammaproteobacteria</taxon>
        <taxon>Alteromonadales</taxon>
        <taxon>Shewanellaceae</taxon>
        <taxon>Shewanella</taxon>
    </lineage>
</organism>
<accession>A0ABX7QUC7</accession>
<keyword evidence="2 3" id="KW-0238">DNA-binding</keyword>
<feature type="domain" description="OmpR/PhoB-type" evidence="5">
    <location>
        <begin position="2"/>
        <end position="100"/>
    </location>
</feature>
<keyword evidence="4" id="KW-1133">Transmembrane helix</keyword>
<feature type="transmembrane region" description="Helical" evidence="4">
    <location>
        <begin position="147"/>
        <end position="164"/>
    </location>
</feature>
<gene>
    <name evidence="6" type="ORF">JYB87_03025</name>
</gene>
<protein>
    <submittedName>
        <fullName evidence="6">PD40 domain-containing protein</fullName>
    </submittedName>
</protein>
<dbReference type="Proteomes" id="UP000662770">
    <property type="component" value="Chromosome"/>
</dbReference>
<proteinExistence type="inferred from homology"/>
<dbReference type="SMART" id="SM00862">
    <property type="entry name" value="Trans_reg_C"/>
    <property type="match status" value="1"/>
</dbReference>
<dbReference type="CDD" id="cd00383">
    <property type="entry name" value="trans_reg_C"/>
    <property type="match status" value="1"/>
</dbReference>
<dbReference type="SUPFAM" id="SSF82171">
    <property type="entry name" value="DPP6 N-terminal domain-like"/>
    <property type="match status" value="1"/>
</dbReference>
<evidence type="ECO:0000313" key="6">
    <source>
        <dbReference type="EMBL" id="QSX34238.1"/>
    </source>
</evidence>
<keyword evidence="4" id="KW-0812">Transmembrane</keyword>
<dbReference type="InterPro" id="IPR011659">
    <property type="entry name" value="WD40"/>
</dbReference>
<evidence type="ECO:0000259" key="5">
    <source>
        <dbReference type="PROSITE" id="PS51755"/>
    </source>
</evidence>
<dbReference type="InterPro" id="IPR011042">
    <property type="entry name" value="6-blade_b-propeller_TolB-like"/>
</dbReference>
<dbReference type="PROSITE" id="PS51755">
    <property type="entry name" value="OMPR_PHOB"/>
    <property type="match status" value="1"/>
</dbReference>
<dbReference type="SUPFAM" id="SSF75011">
    <property type="entry name" value="3-carboxy-cis,cis-mucoante lactonizing enzyme"/>
    <property type="match status" value="1"/>
</dbReference>
<dbReference type="Gene3D" id="2.120.10.30">
    <property type="entry name" value="TolB, C-terminal domain"/>
    <property type="match status" value="3"/>
</dbReference>
<sequence length="704" mass="78489">MPPKYRLNEWVLDPQMLTLTRAEEQIRLESRVMQVLLCLIRHAEQVVTRELLIAEVWSGGLVSDNAINRIIGLLRQSLGDNAKSPQFIRTVPKKGYVLIAEVEVLGIESANDVSEAFATTTPDASGAMVTVDTAPVGQKTQVASSRLIFLSSILVILLILWWWLPQLGSTNTGITQDDIMQIKPLTFNEGQEVDPALSPDGRKLAFAYRELEAEQWQLKLLTLADQSITQLPSAMGVNMRYPAWSRDGNKLAYLRWGADSGCHIMVYNLEQPTAAQAEFTCHQSTQSTSIAWAESGLALFYVDADGVEGYKRLFRLSLVDGRREQLSQPHIAGRGDYAMALSPTGKQMAVLRSIDWFDTQVLLFDIDTGEWRNIVRVGYPLRSIAWNAAGDAMIYRGEAGQLYRLNLASHVIQRITSVASEINSPVSNAAGQLTAVVGELFEEELWYWPVPRTAAPKRWIFSSRRDYKPALSHDGKQLLFVSNRSGLPQIWLRHADGRETQLTHLSSFAHLDELSFAPDDRLVAGALNRKAFVLNPVSGDMTFPSGMDDVRNVEWGRDSQHLLAAVAVDGIWQLRRFAVDSGASELLMLEAFAGKYAADGEIYVTQLHKSGIWHLSHDGLRLVTEQYTPRFSSAWKVAQGRIWWVEQQEHNSQLVSIDLADDTLARQPIAMKNVSKLSLSVAETGDVILSLLSKSNTDIVLLTH</sequence>
<dbReference type="PANTHER" id="PTHR36842:SF1">
    <property type="entry name" value="PROTEIN TOLB"/>
    <property type="match status" value="1"/>
</dbReference>
<evidence type="ECO:0000256" key="1">
    <source>
        <dbReference type="ARBA" id="ARBA00009820"/>
    </source>
</evidence>
<evidence type="ECO:0000256" key="3">
    <source>
        <dbReference type="PROSITE-ProRule" id="PRU01091"/>
    </source>
</evidence>